<feature type="region of interest" description="Disordered" evidence="1">
    <location>
        <begin position="1"/>
        <end position="35"/>
    </location>
</feature>
<gene>
    <name evidence="3" type="ORF">Q8F55_006518</name>
</gene>
<comment type="caution">
    <text evidence="3">The sequence shown here is derived from an EMBL/GenBank/DDBJ whole genome shotgun (WGS) entry which is preliminary data.</text>
</comment>
<evidence type="ECO:0000259" key="2">
    <source>
        <dbReference type="PROSITE" id="PS50090"/>
    </source>
</evidence>
<dbReference type="CDD" id="cd00167">
    <property type="entry name" value="SANT"/>
    <property type="match status" value="1"/>
</dbReference>
<dbReference type="RefSeq" id="XP_069207048.1">
    <property type="nucleotide sequence ID" value="XM_069354977.1"/>
</dbReference>
<dbReference type="Proteomes" id="UP001565368">
    <property type="component" value="Unassembled WGS sequence"/>
</dbReference>
<dbReference type="InterPro" id="IPR009057">
    <property type="entry name" value="Homeodomain-like_sf"/>
</dbReference>
<evidence type="ECO:0000313" key="3">
    <source>
        <dbReference type="EMBL" id="KAL1407104.1"/>
    </source>
</evidence>
<keyword evidence="4" id="KW-1185">Reference proteome</keyword>
<feature type="compositionally biased region" description="Basic and acidic residues" evidence="1">
    <location>
        <begin position="1"/>
        <end position="13"/>
    </location>
</feature>
<organism evidence="3 4">
    <name type="scientific">Vanrija albida</name>
    <dbReference type="NCBI Taxonomy" id="181172"/>
    <lineage>
        <taxon>Eukaryota</taxon>
        <taxon>Fungi</taxon>
        <taxon>Dikarya</taxon>
        <taxon>Basidiomycota</taxon>
        <taxon>Agaricomycotina</taxon>
        <taxon>Tremellomycetes</taxon>
        <taxon>Trichosporonales</taxon>
        <taxon>Trichosporonaceae</taxon>
        <taxon>Vanrija</taxon>
    </lineage>
</organism>
<evidence type="ECO:0000313" key="4">
    <source>
        <dbReference type="Proteomes" id="UP001565368"/>
    </source>
</evidence>
<dbReference type="EMBL" id="JBBXJM010000005">
    <property type="protein sequence ID" value="KAL1407104.1"/>
    <property type="molecule type" value="Genomic_DNA"/>
</dbReference>
<proteinExistence type="predicted"/>
<dbReference type="InterPro" id="IPR001005">
    <property type="entry name" value="SANT/Myb"/>
</dbReference>
<dbReference type="Gene3D" id="1.10.10.60">
    <property type="entry name" value="Homeodomain-like"/>
    <property type="match status" value="1"/>
</dbReference>
<dbReference type="GeneID" id="95987561"/>
<protein>
    <recommendedName>
        <fullName evidence="2">Myb-like domain-containing protein</fullName>
    </recommendedName>
</protein>
<dbReference type="SUPFAM" id="SSF46689">
    <property type="entry name" value="Homeodomain-like"/>
    <property type="match status" value="1"/>
</dbReference>
<dbReference type="PROSITE" id="PS50090">
    <property type="entry name" value="MYB_LIKE"/>
    <property type="match status" value="1"/>
</dbReference>
<accession>A0ABR3PXD1</accession>
<feature type="domain" description="Myb-like" evidence="2">
    <location>
        <begin position="36"/>
        <end position="79"/>
    </location>
</feature>
<reference evidence="3 4" key="1">
    <citation type="submission" date="2023-08" db="EMBL/GenBank/DDBJ databases">
        <title>Annotated Genome Sequence of Vanrija albida AlHP1.</title>
        <authorList>
            <person name="Herzog R."/>
        </authorList>
    </citation>
    <scope>NUCLEOTIDE SEQUENCE [LARGE SCALE GENOMIC DNA]</scope>
    <source>
        <strain evidence="3 4">AlHP1</strain>
    </source>
</reference>
<name>A0ABR3PXD1_9TREE</name>
<evidence type="ECO:0000256" key="1">
    <source>
        <dbReference type="SAM" id="MobiDB-lite"/>
    </source>
</evidence>
<sequence>MPKRRTSDLKPDAEAFAADPEPAPAKRQKSYGGDSKGAWTPAELLQLYAHVTTHGKTRWEAAVPGRSAQQARETWGRRLDGILVKTIAGLGGKA</sequence>